<keyword evidence="1" id="KW-0677">Repeat</keyword>
<dbReference type="AlphaFoldDB" id="A0A8E2JJY2"/>
<evidence type="ECO:0000256" key="1">
    <source>
        <dbReference type="ARBA" id="ARBA00022737"/>
    </source>
</evidence>
<dbReference type="InterPro" id="IPR056884">
    <property type="entry name" value="NPHP3-like_N"/>
</dbReference>
<evidence type="ECO:0000259" key="2">
    <source>
        <dbReference type="Pfam" id="PF24883"/>
    </source>
</evidence>
<gene>
    <name evidence="3" type="ORF">K432DRAFT_287171</name>
</gene>
<reference evidence="3 4" key="1">
    <citation type="journal article" date="2016" name="Nat. Commun.">
        <title>Ectomycorrhizal ecology is imprinted in the genome of the dominant symbiotic fungus Cenococcum geophilum.</title>
        <authorList>
            <consortium name="DOE Joint Genome Institute"/>
            <person name="Peter M."/>
            <person name="Kohler A."/>
            <person name="Ohm R.A."/>
            <person name="Kuo A."/>
            <person name="Krutzmann J."/>
            <person name="Morin E."/>
            <person name="Arend M."/>
            <person name="Barry K.W."/>
            <person name="Binder M."/>
            <person name="Choi C."/>
            <person name="Clum A."/>
            <person name="Copeland A."/>
            <person name="Grisel N."/>
            <person name="Haridas S."/>
            <person name="Kipfer T."/>
            <person name="LaButti K."/>
            <person name="Lindquist E."/>
            <person name="Lipzen A."/>
            <person name="Maire R."/>
            <person name="Meier B."/>
            <person name="Mihaltcheva S."/>
            <person name="Molinier V."/>
            <person name="Murat C."/>
            <person name="Poggeler S."/>
            <person name="Quandt C.A."/>
            <person name="Sperisen C."/>
            <person name="Tritt A."/>
            <person name="Tisserant E."/>
            <person name="Crous P.W."/>
            <person name="Henrissat B."/>
            <person name="Nehls U."/>
            <person name="Egli S."/>
            <person name="Spatafora J.W."/>
            <person name="Grigoriev I.V."/>
            <person name="Martin F.M."/>
        </authorList>
    </citation>
    <scope>NUCLEOTIDE SEQUENCE [LARGE SCALE GENOMIC DNA]</scope>
    <source>
        <strain evidence="3 4">CBS 459.81</strain>
    </source>
</reference>
<evidence type="ECO:0000313" key="4">
    <source>
        <dbReference type="Proteomes" id="UP000250266"/>
    </source>
</evidence>
<feature type="domain" description="Nephrocystin 3-like N-terminal" evidence="2">
    <location>
        <begin position="3"/>
        <end position="66"/>
    </location>
</feature>
<dbReference type="Proteomes" id="UP000250266">
    <property type="component" value="Unassembled WGS sequence"/>
</dbReference>
<keyword evidence="4" id="KW-1185">Reference proteome</keyword>
<sequence>LRDQWRQLVLYPLLRFGSSSCPLSYMLIVDALNKCDNKGDILMILQFLTKTRTLKTVRLRVFLTSRPEIPMRHGFY</sequence>
<proteinExistence type="predicted"/>
<dbReference type="OrthoDB" id="674604at2759"/>
<name>A0A8E2JJY2_9PEZI</name>
<dbReference type="Pfam" id="PF24883">
    <property type="entry name" value="NPHP3_N"/>
    <property type="match status" value="1"/>
</dbReference>
<dbReference type="EMBL" id="KV744822">
    <property type="protein sequence ID" value="OCK85214.1"/>
    <property type="molecule type" value="Genomic_DNA"/>
</dbReference>
<accession>A0A8E2JJY2</accession>
<evidence type="ECO:0000313" key="3">
    <source>
        <dbReference type="EMBL" id="OCK85214.1"/>
    </source>
</evidence>
<organism evidence="3 4">
    <name type="scientific">Lepidopterella palustris CBS 459.81</name>
    <dbReference type="NCBI Taxonomy" id="1314670"/>
    <lineage>
        <taxon>Eukaryota</taxon>
        <taxon>Fungi</taxon>
        <taxon>Dikarya</taxon>
        <taxon>Ascomycota</taxon>
        <taxon>Pezizomycotina</taxon>
        <taxon>Dothideomycetes</taxon>
        <taxon>Pleosporomycetidae</taxon>
        <taxon>Mytilinidiales</taxon>
        <taxon>Argynnaceae</taxon>
        <taxon>Lepidopterella</taxon>
    </lineage>
</organism>
<feature type="non-terminal residue" evidence="3">
    <location>
        <position position="1"/>
    </location>
</feature>
<protein>
    <recommendedName>
        <fullName evidence="2">Nephrocystin 3-like N-terminal domain-containing protein</fullName>
    </recommendedName>
</protein>